<proteinExistence type="predicted"/>
<organism evidence="1">
    <name type="scientific">marine metagenome</name>
    <dbReference type="NCBI Taxonomy" id="408172"/>
    <lineage>
        <taxon>unclassified sequences</taxon>
        <taxon>metagenomes</taxon>
        <taxon>ecological metagenomes</taxon>
    </lineage>
</organism>
<feature type="non-terminal residue" evidence="1">
    <location>
        <position position="268"/>
    </location>
</feature>
<dbReference type="EMBL" id="UINC01132211">
    <property type="protein sequence ID" value="SVD14382.1"/>
    <property type="molecule type" value="Genomic_DNA"/>
</dbReference>
<reference evidence="1" key="1">
    <citation type="submission" date="2018-05" db="EMBL/GenBank/DDBJ databases">
        <authorList>
            <person name="Lanie J.A."/>
            <person name="Ng W.-L."/>
            <person name="Kazmierczak K.M."/>
            <person name="Andrzejewski T.M."/>
            <person name="Davidsen T.M."/>
            <person name="Wayne K.J."/>
            <person name="Tettelin H."/>
            <person name="Glass J.I."/>
            <person name="Rusch D."/>
            <person name="Podicherti R."/>
            <person name="Tsui H.-C.T."/>
            <person name="Winkler M.E."/>
        </authorList>
    </citation>
    <scope>NUCLEOTIDE SEQUENCE</scope>
</reference>
<evidence type="ECO:0000313" key="1">
    <source>
        <dbReference type="EMBL" id="SVD14382.1"/>
    </source>
</evidence>
<sequence length="268" mass="30089">MIKKIFSFLLFYIFQAATAQVIYEGPDDLAGDPANIRDARMDGNRILLYFKNTTQLSNWQPGGLSDVSIWPNDPTGTRMVDGIGLLIGAKVYIHNDQDPATLDTIVIDEPLEIANSDPGTLHEVYFLQTEYREEVDINDAGTVTWTLHPVEGYFNPTQNYPAMSDDPGSWPVGGWPYSGTETQWPDEWDGRFGRGVTYADLETYFVANDAQDQEYLQDNLGYKYYPRPGKFIQGSSSVQPGLPWGGLGLRVAARAFQWNNPLVRDALF</sequence>
<protein>
    <submittedName>
        <fullName evidence="1">Uncharacterized protein</fullName>
    </submittedName>
</protein>
<dbReference type="AlphaFoldDB" id="A0A382SXV4"/>
<accession>A0A382SXV4</accession>
<name>A0A382SXV4_9ZZZZ</name>
<gene>
    <name evidence="1" type="ORF">METZ01_LOCUS367236</name>
</gene>